<feature type="compositionally biased region" description="Low complexity" evidence="5">
    <location>
        <begin position="404"/>
        <end position="424"/>
    </location>
</feature>
<dbReference type="EMBL" id="KZ084135">
    <property type="protein sequence ID" value="OSC98741.1"/>
    <property type="molecule type" value="Genomic_DNA"/>
</dbReference>
<proteinExistence type="predicted"/>
<dbReference type="PANTHER" id="PTHR46621">
    <property type="entry name" value="SNRNA-ACTIVATING PROTEIN COMPLEX SUBUNIT 4"/>
    <property type="match status" value="1"/>
</dbReference>
<accession>A0A1Y2IFR1</accession>
<dbReference type="InterPro" id="IPR001005">
    <property type="entry name" value="SANT/Myb"/>
</dbReference>
<dbReference type="CDD" id="cd00167">
    <property type="entry name" value="SANT"/>
    <property type="match status" value="4"/>
</dbReference>
<evidence type="ECO:0000256" key="5">
    <source>
        <dbReference type="SAM" id="MobiDB-lite"/>
    </source>
</evidence>
<keyword evidence="10" id="KW-1185">Reference proteome</keyword>
<dbReference type="InterPro" id="IPR017884">
    <property type="entry name" value="SANT_dom"/>
</dbReference>
<keyword evidence="3" id="KW-0804">Transcription</keyword>
<feature type="compositionally biased region" description="Polar residues" evidence="5">
    <location>
        <begin position="514"/>
        <end position="526"/>
    </location>
</feature>
<dbReference type="GO" id="GO:0042796">
    <property type="term" value="P:snRNA transcription by RNA polymerase III"/>
    <property type="evidence" value="ECO:0007669"/>
    <property type="project" value="TreeGrafter"/>
</dbReference>
<dbReference type="Gene3D" id="1.10.10.60">
    <property type="entry name" value="Homeodomain-like"/>
    <property type="match status" value="4"/>
</dbReference>
<dbReference type="GO" id="GO:0000978">
    <property type="term" value="F:RNA polymerase II cis-regulatory region sequence-specific DNA binding"/>
    <property type="evidence" value="ECO:0007669"/>
    <property type="project" value="TreeGrafter"/>
</dbReference>
<feature type="compositionally biased region" description="Polar residues" evidence="5">
    <location>
        <begin position="433"/>
        <end position="448"/>
    </location>
</feature>
<dbReference type="SMART" id="SM00717">
    <property type="entry name" value="SANT"/>
    <property type="match status" value="5"/>
</dbReference>
<dbReference type="Proteomes" id="UP000193067">
    <property type="component" value="Unassembled WGS sequence"/>
</dbReference>
<evidence type="ECO:0000256" key="1">
    <source>
        <dbReference type="ARBA" id="ARBA00023015"/>
    </source>
</evidence>
<dbReference type="OrthoDB" id="2143914at2759"/>
<dbReference type="PROSITE" id="PS51293">
    <property type="entry name" value="SANT"/>
    <property type="match status" value="1"/>
</dbReference>
<evidence type="ECO:0000313" key="10">
    <source>
        <dbReference type="Proteomes" id="UP000193067"/>
    </source>
</evidence>
<keyword evidence="1" id="KW-0805">Transcription regulation</keyword>
<keyword evidence="2" id="KW-0238">DNA-binding</keyword>
<dbReference type="InterPro" id="IPR009057">
    <property type="entry name" value="Homeodomain-like_sf"/>
</dbReference>
<sequence>MQANSSSGAKAYVQPAVQANKEHQYALKVYTERLEAELEHLDKLLVTVEVSEDEEEEFITAGGSILIPGAKKPKSVIPPNDLLSEDSPLYHDAMRRQRYEEYTVAHPMKAQELEALADAVRSENYRLYALQAQAQGLQPFSGIADPPQTFINSNKHGIDWGRVAQKVSSVGPSVHRTAKECEIRWLGDRHPDFNDAQWTQAEIAKVRELVDGAREGQVDWVNIAEKLGTGRTPVDCMRHAIVRKTHSWNPDADKRLLEAVDIYGTDNWALVARRVSEDATSAQCQNRYLRTLDPTLKRGPWTPDEDERLKEAVAVFGHSWIDVAAFVEGRNNEQCRDRYQEYLNPSVSKGKWTEEQDAALLRAVEQVGLGKWKEVSQVLNIGRTDNMCRIRYGALMKNLRNSKTASPAPSPSQAASEAPSQTTSKAPSRARTRQSSGQSTPTEQSTPAEQIVHQGVLILHPESYVPSSSGTTPSQTPKPKPRPKPRKKNPPSEDVGRPTSAPAVSESTTDEVGGSSTFSSQPTTANPRPAEDVEETVSKRPGSEHEDSRHSKRRRTDETAADVTPASIVLPSGTGTNSSDSPESSNAAMMEPLLPVPRDAERPQSEDFVESPRESQPIEAREDHAVEIAETATATRGNARGRGRARGSRGSRALGRGSRGRSSGPIRGDPEGAPAEQGGEPVTSGLPSADGPDANTMGNRPNNQMVASPSRPTRRQPPRAANRSARPAPATGEDTRQ</sequence>
<feature type="compositionally biased region" description="Low complexity" evidence="5">
    <location>
        <begin position="466"/>
        <end position="477"/>
    </location>
</feature>
<feature type="domain" description="Myb-like" evidence="6">
    <location>
        <begin position="190"/>
        <end position="236"/>
    </location>
</feature>
<dbReference type="GO" id="GO:0042795">
    <property type="term" value="P:snRNA transcription by RNA polymerase II"/>
    <property type="evidence" value="ECO:0007669"/>
    <property type="project" value="TreeGrafter"/>
</dbReference>
<evidence type="ECO:0000313" key="9">
    <source>
        <dbReference type="EMBL" id="OSC98741.1"/>
    </source>
</evidence>
<dbReference type="STRING" id="1353009.A0A1Y2IFR1"/>
<dbReference type="InterPro" id="IPR017930">
    <property type="entry name" value="Myb_dom"/>
</dbReference>
<feature type="compositionally biased region" description="Basic residues" evidence="5">
    <location>
        <begin position="639"/>
        <end position="649"/>
    </location>
</feature>
<feature type="domain" description="HTH myb-type" evidence="8">
    <location>
        <begin position="190"/>
        <end position="248"/>
    </location>
</feature>
<evidence type="ECO:0000259" key="8">
    <source>
        <dbReference type="PROSITE" id="PS51294"/>
    </source>
</evidence>
<keyword evidence="4" id="KW-0539">Nucleus</keyword>
<gene>
    <name evidence="9" type="ORF">PYCCODRAFT_1417391</name>
</gene>
<dbReference type="SUPFAM" id="SSF46689">
    <property type="entry name" value="Homeodomain-like"/>
    <property type="match status" value="4"/>
</dbReference>
<feature type="compositionally biased region" description="Basic residues" evidence="5">
    <location>
        <begin position="479"/>
        <end position="489"/>
    </location>
</feature>
<feature type="compositionally biased region" description="Low complexity" evidence="5">
    <location>
        <begin position="650"/>
        <end position="664"/>
    </location>
</feature>
<feature type="compositionally biased region" description="Basic and acidic residues" evidence="5">
    <location>
        <begin position="536"/>
        <end position="549"/>
    </location>
</feature>
<feature type="compositionally biased region" description="Polar residues" evidence="5">
    <location>
        <begin position="696"/>
        <end position="706"/>
    </location>
</feature>
<dbReference type="PROSITE" id="PS50090">
    <property type="entry name" value="MYB_LIKE"/>
    <property type="match status" value="4"/>
</dbReference>
<feature type="region of interest" description="Disordered" evidence="5">
    <location>
        <begin position="463"/>
        <end position="737"/>
    </location>
</feature>
<feature type="compositionally biased region" description="Basic and acidic residues" evidence="5">
    <location>
        <begin position="598"/>
        <end position="613"/>
    </location>
</feature>
<feature type="region of interest" description="Disordered" evidence="5">
    <location>
        <begin position="401"/>
        <end position="448"/>
    </location>
</feature>
<reference evidence="9 10" key="1">
    <citation type="journal article" date="2015" name="Biotechnol. Biofuels">
        <title>Enhanced degradation of softwood versus hardwood by the white-rot fungus Pycnoporus coccineus.</title>
        <authorList>
            <person name="Couturier M."/>
            <person name="Navarro D."/>
            <person name="Chevret D."/>
            <person name="Henrissat B."/>
            <person name="Piumi F."/>
            <person name="Ruiz-Duenas F.J."/>
            <person name="Martinez A.T."/>
            <person name="Grigoriev I.V."/>
            <person name="Riley R."/>
            <person name="Lipzen A."/>
            <person name="Berrin J.G."/>
            <person name="Master E.R."/>
            <person name="Rosso M.N."/>
        </authorList>
    </citation>
    <scope>NUCLEOTIDE SEQUENCE [LARGE SCALE GENOMIC DNA]</scope>
    <source>
        <strain evidence="9 10">BRFM310</strain>
    </source>
</reference>
<feature type="compositionally biased region" description="Polar residues" evidence="5">
    <location>
        <begin position="573"/>
        <end position="587"/>
    </location>
</feature>
<evidence type="ECO:0000256" key="2">
    <source>
        <dbReference type="ARBA" id="ARBA00023125"/>
    </source>
</evidence>
<evidence type="ECO:0000259" key="7">
    <source>
        <dbReference type="PROSITE" id="PS51293"/>
    </source>
</evidence>
<evidence type="ECO:0000256" key="4">
    <source>
        <dbReference type="ARBA" id="ARBA00023242"/>
    </source>
</evidence>
<dbReference type="PANTHER" id="PTHR46621:SF1">
    <property type="entry name" value="SNRNA-ACTIVATING PROTEIN COMPLEX SUBUNIT 4"/>
    <property type="match status" value="1"/>
</dbReference>
<feature type="domain" description="HTH myb-type" evidence="8">
    <location>
        <begin position="293"/>
        <end position="347"/>
    </location>
</feature>
<evidence type="ECO:0000256" key="3">
    <source>
        <dbReference type="ARBA" id="ARBA00023163"/>
    </source>
</evidence>
<dbReference type="Pfam" id="PF00249">
    <property type="entry name" value="Myb_DNA-binding"/>
    <property type="match status" value="3"/>
</dbReference>
<evidence type="ECO:0000259" key="6">
    <source>
        <dbReference type="PROSITE" id="PS50090"/>
    </source>
</evidence>
<dbReference type="GO" id="GO:0019185">
    <property type="term" value="C:snRNA-activating protein complex"/>
    <property type="evidence" value="ECO:0007669"/>
    <property type="project" value="TreeGrafter"/>
</dbReference>
<feature type="compositionally biased region" description="Low complexity" evidence="5">
    <location>
        <begin position="718"/>
        <end position="730"/>
    </location>
</feature>
<feature type="domain" description="Myb-like" evidence="6">
    <location>
        <begin position="344"/>
        <end position="396"/>
    </location>
</feature>
<name>A0A1Y2IFR1_TRAC3</name>
<feature type="domain" description="SANT" evidence="7">
    <location>
        <begin position="301"/>
        <end position="349"/>
    </location>
</feature>
<dbReference type="AlphaFoldDB" id="A0A1Y2IFR1"/>
<feature type="domain" description="HTH myb-type" evidence="8">
    <location>
        <begin position="349"/>
        <end position="400"/>
    </location>
</feature>
<dbReference type="PROSITE" id="PS51294">
    <property type="entry name" value="HTH_MYB"/>
    <property type="match status" value="3"/>
</dbReference>
<feature type="domain" description="Myb-like" evidence="6">
    <location>
        <begin position="247"/>
        <end position="292"/>
    </location>
</feature>
<dbReference type="GO" id="GO:0001006">
    <property type="term" value="F:RNA polymerase III type 3 promoter sequence-specific DNA binding"/>
    <property type="evidence" value="ECO:0007669"/>
    <property type="project" value="TreeGrafter"/>
</dbReference>
<feature type="domain" description="Myb-like" evidence="6">
    <location>
        <begin position="293"/>
        <end position="343"/>
    </location>
</feature>
<dbReference type="InterPro" id="IPR051575">
    <property type="entry name" value="Myb-like_DNA-bd"/>
</dbReference>
<protein>
    <submittedName>
        <fullName evidence="9">Uncharacterized protein</fullName>
    </submittedName>
</protein>
<organism evidence="9 10">
    <name type="scientific">Trametes coccinea (strain BRFM310)</name>
    <name type="common">Pycnoporus coccineus</name>
    <dbReference type="NCBI Taxonomy" id="1353009"/>
    <lineage>
        <taxon>Eukaryota</taxon>
        <taxon>Fungi</taxon>
        <taxon>Dikarya</taxon>
        <taxon>Basidiomycota</taxon>
        <taxon>Agaricomycotina</taxon>
        <taxon>Agaricomycetes</taxon>
        <taxon>Polyporales</taxon>
        <taxon>Polyporaceae</taxon>
        <taxon>Trametes</taxon>
    </lineage>
</organism>